<dbReference type="AlphaFoldDB" id="A0A9W7AZ66"/>
<name>A0A9W7AZ66_9STRA</name>
<dbReference type="PROSITE" id="PS51257">
    <property type="entry name" value="PROKAR_LIPOPROTEIN"/>
    <property type="match status" value="1"/>
</dbReference>
<sequence length="286" mass="31189">MSDKSALATAAAAGVAIGAFACMLALPSPTPLSRPPSNEAKPSPLSEAAPLRTAPSPTHNSHHVPLATPTIFKEPPTTRGGSMRPSPIDTKRPSVESTGVPMVPSHTEVPAPIAEGYSVSLLFQRVDSLKLSHDSVSRCIQSNPGLCVYVSFSKTTVEPQDPNNNNTKKKKKKEKEKLAKAAETIINVKLLRNRKRLKDVEGERSLTLIPIANLTSKIKKYDFQYRNQIGQTEAKFLYTKLKDEIISCVKALTDADKLHTGFGEFGETQELELDSRSGPFMHFLTL</sequence>
<dbReference type="InterPro" id="IPR023509">
    <property type="entry name" value="DTD-like_sf"/>
</dbReference>
<organism evidence="2 3">
    <name type="scientific">Triparma verrucosa</name>
    <dbReference type="NCBI Taxonomy" id="1606542"/>
    <lineage>
        <taxon>Eukaryota</taxon>
        <taxon>Sar</taxon>
        <taxon>Stramenopiles</taxon>
        <taxon>Ochrophyta</taxon>
        <taxon>Bolidophyceae</taxon>
        <taxon>Parmales</taxon>
        <taxon>Triparmaceae</taxon>
        <taxon>Triparma</taxon>
    </lineage>
</organism>
<dbReference type="EMBL" id="BRXX01000004">
    <property type="protein sequence ID" value="GMH81561.1"/>
    <property type="molecule type" value="Genomic_DNA"/>
</dbReference>
<evidence type="ECO:0000256" key="1">
    <source>
        <dbReference type="SAM" id="MobiDB-lite"/>
    </source>
</evidence>
<feature type="region of interest" description="Disordered" evidence="1">
    <location>
        <begin position="27"/>
        <end position="103"/>
    </location>
</feature>
<gene>
    <name evidence="2" type="ORF">TrVE_jg860</name>
</gene>
<keyword evidence="3" id="KW-1185">Reference proteome</keyword>
<comment type="caution">
    <text evidence="2">The sequence shown here is derived from an EMBL/GenBank/DDBJ whole genome shotgun (WGS) entry which is preliminary data.</text>
</comment>
<dbReference type="Gene3D" id="3.50.80.10">
    <property type="entry name" value="D-tyrosyl-tRNA(Tyr) deacylase"/>
    <property type="match status" value="1"/>
</dbReference>
<dbReference type="Proteomes" id="UP001165160">
    <property type="component" value="Unassembled WGS sequence"/>
</dbReference>
<evidence type="ECO:0000313" key="2">
    <source>
        <dbReference type="EMBL" id="GMH81561.1"/>
    </source>
</evidence>
<protein>
    <submittedName>
        <fullName evidence="2">Uncharacterized protein</fullName>
    </submittedName>
</protein>
<reference evidence="3" key="1">
    <citation type="journal article" date="2023" name="Commun. Biol.">
        <title>Genome analysis of Parmales, the sister group of diatoms, reveals the evolutionary specialization of diatoms from phago-mixotrophs to photoautotrophs.</title>
        <authorList>
            <person name="Ban H."/>
            <person name="Sato S."/>
            <person name="Yoshikawa S."/>
            <person name="Yamada K."/>
            <person name="Nakamura Y."/>
            <person name="Ichinomiya M."/>
            <person name="Sato N."/>
            <person name="Blanc-Mathieu R."/>
            <person name="Endo H."/>
            <person name="Kuwata A."/>
            <person name="Ogata H."/>
        </authorList>
    </citation>
    <scope>NUCLEOTIDE SEQUENCE [LARGE SCALE GENOMIC DNA]</scope>
    <source>
        <strain evidence="3">NIES 3699</strain>
    </source>
</reference>
<dbReference type="SUPFAM" id="SSF69500">
    <property type="entry name" value="DTD-like"/>
    <property type="match status" value="1"/>
</dbReference>
<proteinExistence type="predicted"/>
<evidence type="ECO:0000313" key="3">
    <source>
        <dbReference type="Proteomes" id="UP001165160"/>
    </source>
</evidence>
<accession>A0A9W7AZ66</accession>